<dbReference type="PROSITE" id="PS51891">
    <property type="entry name" value="CENP_V_GFA"/>
    <property type="match status" value="1"/>
</dbReference>
<protein>
    <submittedName>
        <fullName evidence="6">Mss4-like protein</fullName>
    </submittedName>
</protein>
<reference evidence="6 7" key="1">
    <citation type="journal article" date="2019" name="Nat. Ecol. Evol.">
        <title>Megaphylogeny resolves global patterns of mushroom evolution.</title>
        <authorList>
            <person name="Varga T."/>
            <person name="Krizsan K."/>
            <person name="Foldi C."/>
            <person name="Dima B."/>
            <person name="Sanchez-Garcia M."/>
            <person name="Sanchez-Ramirez S."/>
            <person name="Szollosi G.J."/>
            <person name="Szarkandi J.G."/>
            <person name="Papp V."/>
            <person name="Albert L."/>
            <person name="Andreopoulos W."/>
            <person name="Angelini C."/>
            <person name="Antonin V."/>
            <person name="Barry K.W."/>
            <person name="Bougher N.L."/>
            <person name="Buchanan P."/>
            <person name="Buyck B."/>
            <person name="Bense V."/>
            <person name="Catcheside P."/>
            <person name="Chovatia M."/>
            <person name="Cooper J."/>
            <person name="Damon W."/>
            <person name="Desjardin D."/>
            <person name="Finy P."/>
            <person name="Geml J."/>
            <person name="Haridas S."/>
            <person name="Hughes K."/>
            <person name="Justo A."/>
            <person name="Karasinski D."/>
            <person name="Kautmanova I."/>
            <person name="Kiss B."/>
            <person name="Kocsube S."/>
            <person name="Kotiranta H."/>
            <person name="LaButti K.M."/>
            <person name="Lechner B.E."/>
            <person name="Liimatainen K."/>
            <person name="Lipzen A."/>
            <person name="Lukacs Z."/>
            <person name="Mihaltcheva S."/>
            <person name="Morgado L.N."/>
            <person name="Niskanen T."/>
            <person name="Noordeloos M.E."/>
            <person name="Ohm R.A."/>
            <person name="Ortiz-Santana B."/>
            <person name="Ovrebo C."/>
            <person name="Racz N."/>
            <person name="Riley R."/>
            <person name="Savchenko A."/>
            <person name="Shiryaev A."/>
            <person name="Soop K."/>
            <person name="Spirin V."/>
            <person name="Szebenyi C."/>
            <person name="Tomsovsky M."/>
            <person name="Tulloss R.E."/>
            <person name="Uehling J."/>
            <person name="Grigoriev I.V."/>
            <person name="Vagvolgyi C."/>
            <person name="Papp T."/>
            <person name="Martin F.M."/>
            <person name="Miettinen O."/>
            <person name="Hibbett D.S."/>
            <person name="Nagy L.G."/>
        </authorList>
    </citation>
    <scope>NUCLEOTIDE SEQUENCE [LARGE SCALE GENOMIC DNA]</scope>
    <source>
        <strain evidence="6 7">CBS 309.79</strain>
    </source>
</reference>
<evidence type="ECO:0000259" key="5">
    <source>
        <dbReference type="PROSITE" id="PS51891"/>
    </source>
</evidence>
<evidence type="ECO:0000256" key="4">
    <source>
        <dbReference type="ARBA" id="ARBA00023239"/>
    </source>
</evidence>
<proteinExistence type="inferred from homology"/>
<feature type="domain" description="CENP-V/GFA" evidence="5">
    <location>
        <begin position="5"/>
        <end position="116"/>
    </location>
</feature>
<dbReference type="AlphaFoldDB" id="A0A5C3QPP8"/>
<sequence length="154" mass="17924">MSDIHRGHCFCKAISWQVVGSPIRSVYCHCTLCQRLHASPFIHTIHYPADHFKWTHAEPHADHFEKYPVLDKPWKSRIRCRHCGVMVGSESTKTNNYSVYGAVLERDEEGQIKSWEQLKPTAHMFYGTRYLDVNDGLPKWEGYEEQSRLFSAQG</sequence>
<evidence type="ECO:0000256" key="3">
    <source>
        <dbReference type="ARBA" id="ARBA00022833"/>
    </source>
</evidence>
<evidence type="ECO:0000256" key="1">
    <source>
        <dbReference type="ARBA" id="ARBA00005495"/>
    </source>
</evidence>
<dbReference type="Gene3D" id="3.90.1590.10">
    <property type="entry name" value="glutathione-dependent formaldehyde- activating enzyme (gfa)"/>
    <property type="match status" value="1"/>
</dbReference>
<evidence type="ECO:0000256" key="2">
    <source>
        <dbReference type="ARBA" id="ARBA00022723"/>
    </source>
</evidence>
<organism evidence="6 7">
    <name type="scientific">Pterulicium gracile</name>
    <dbReference type="NCBI Taxonomy" id="1884261"/>
    <lineage>
        <taxon>Eukaryota</taxon>
        <taxon>Fungi</taxon>
        <taxon>Dikarya</taxon>
        <taxon>Basidiomycota</taxon>
        <taxon>Agaricomycotina</taxon>
        <taxon>Agaricomycetes</taxon>
        <taxon>Agaricomycetidae</taxon>
        <taxon>Agaricales</taxon>
        <taxon>Pleurotineae</taxon>
        <taxon>Pterulaceae</taxon>
        <taxon>Pterulicium</taxon>
    </lineage>
</organism>
<dbReference type="PANTHER" id="PTHR33337:SF40">
    <property type="entry name" value="CENP-V_GFA DOMAIN-CONTAINING PROTEIN-RELATED"/>
    <property type="match status" value="1"/>
</dbReference>
<dbReference type="Proteomes" id="UP000305067">
    <property type="component" value="Unassembled WGS sequence"/>
</dbReference>
<dbReference type="InterPro" id="IPR006913">
    <property type="entry name" value="CENP-V/GFA"/>
</dbReference>
<comment type="similarity">
    <text evidence="1">Belongs to the Gfa family.</text>
</comment>
<name>A0A5C3QPP8_9AGAR</name>
<evidence type="ECO:0000313" key="6">
    <source>
        <dbReference type="EMBL" id="TFL03348.1"/>
    </source>
</evidence>
<dbReference type="InterPro" id="IPR011057">
    <property type="entry name" value="Mss4-like_sf"/>
</dbReference>
<gene>
    <name evidence="6" type="ORF">BDV98DRAFT_504363</name>
</gene>
<keyword evidence="4" id="KW-0456">Lyase</keyword>
<dbReference type="EMBL" id="ML178820">
    <property type="protein sequence ID" value="TFL03348.1"/>
    <property type="molecule type" value="Genomic_DNA"/>
</dbReference>
<dbReference type="OrthoDB" id="9970124at2759"/>
<keyword evidence="7" id="KW-1185">Reference proteome</keyword>
<dbReference type="PANTHER" id="PTHR33337">
    <property type="entry name" value="GFA DOMAIN-CONTAINING PROTEIN"/>
    <property type="match status" value="1"/>
</dbReference>
<keyword evidence="2" id="KW-0479">Metal-binding</keyword>
<evidence type="ECO:0000313" key="7">
    <source>
        <dbReference type="Proteomes" id="UP000305067"/>
    </source>
</evidence>
<dbReference type="SUPFAM" id="SSF51316">
    <property type="entry name" value="Mss4-like"/>
    <property type="match status" value="1"/>
</dbReference>
<dbReference type="Pfam" id="PF04828">
    <property type="entry name" value="GFA"/>
    <property type="match status" value="1"/>
</dbReference>
<dbReference type="GO" id="GO:0016846">
    <property type="term" value="F:carbon-sulfur lyase activity"/>
    <property type="evidence" value="ECO:0007669"/>
    <property type="project" value="InterPro"/>
</dbReference>
<accession>A0A5C3QPP8</accession>
<dbReference type="GO" id="GO:0046872">
    <property type="term" value="F:metal ion binding"/>
    <property type="evidence" value="ECO:0007669"/>
    <property type="project" value="UniProtKB-KW"/>
</dbReference>
<keyword evidence="3" id="KW-0862">Zinc</keyword>